<keyword evidence="2" id="KW-0472">Membrane</keyword>
<dbReference type="Pfam" id="PF02518">
    <property type="entry name" value="HATPase_c"/>
    <property type="match status" value="1"/>
</dbReference>
<keyword evidence="4" id="KW-0547">Nucleotide-binding</keyword>
<dbReference type="RefSeq" id="WP_134370463.1">
    <property type="nucleotide sequence ID" value="NZ_SOGN01000047.1"/>
</dbReference>
<keyword evidence="2" id="KW-0812">Transmembrane</keyword>
<comment type="caution">
    <text evidence="4">The sequence shown here is derived from an EMBL/GenBank/DDBJ whole genome shotgun (WGS) entry which is preliminary data.</text>
</comment>
<keyword evidence="4" id="KW-0067">ATP-binding</keyword>
<feature type="transmembrane region" description="Helical" evidence="2">
    <location>
        <begin position="105"/>
        <end position="125"/>
    </location>
</feature>
<evidence type="ECO:0000256" key="1">
    <source>
        <dbReference type="SAM" id="MobiDB-lite"/>
    </source>
</evidence>
<dbReference type="InterPro" id="IPR036890">
    <property type="entry name" value="HATPase_C_sf"/>
</dbReference>
<feature type="transmembrane region" description="Helical" evidence="2">
    <location>
        <begin position="80"/>
        <end position="99"/>
    </location>
</feature>
<dbReference type="AlphaFoldDB" id="A0A4R8XKN2"/>
<dbReference type="GO" id="GO:0005524">
    <property type="term" value="F:ATP binding"/>
    <property type="evidence" value="ECO:0007669"/>
    <property type="project" value="UniProtKB-KW"/>
</dbReference>
<accession>A0A4R8XKN2</accession>
<reference evidence="4 5" key="1">
    <citation type="submission" date="2019-03" db="EMBL/GenBank/DDBJ databases">
        <title>Genomics of glacier-inhabiting Cryobacterium strains.</title>
        <authorList>
            <person name="Liu Q."/>
            <person name="Xin Y.-H."/>
        </authorList>
    </citation>
    <scope>NUCLEOTIDE SEQUENCE [LARGE SCALE GENOMIC DNA]</scope>
    <source>
        <strain evidence="4 5">TMT2-48-2</strain>
    </source>
</reference>
<feature type="region of interest" description="Disordered" evidence="1">
    <location>
        <begin position="1"/>
        <end position="36"/>
    </location>
</feature>
<proteinExistence type="predicted"/>
<feature type="compositionally biased region" description="Basic and acidic residues" evidence="1">
    <location>
        <begin position="15"/>
        <end position="26"/>
    </location>
</feature>
<name>A0A4R8XKN2_9MICO</name>
<evidence type="ECO:0000256" key="2">
    <source>
        <dbReference type="SAM" id="Phobius"/>
    </source>
</evidence>
<dbReference type="Proteomes" id="UP000298433">
    <property type="component" value="Unassembled WGS sequence"/>
</dbReference>
<dbReference type="OrthoDB" id="144293at2"/>
<sequence>MAAARLVGAGPPDSAEAHPDADRVDSDLMMGPKQPRNPISRTRIEVVASRSVAGVGVVFALQALPIMIAQAPVRMPVMGVLGPLLLGLSLVAVVVAAVTKVGVRASAGTAALFYLAALLAWPLLMRDPTAVLDGKPWLWYVCTIATACAALAFPVLWAVIYTLVVPTVYGVVRSTPSGGNADLLLSSLDAVYAIILGQVILIIIFMLRQTALAVDNAQSNALHQYGNAVRQHATEVERVQVDSIVHDSVLATFLAAAAAGSPKAAELASGMASEALTRLNDAAIVPAGDDSMVRFSVLSAQIRAAADRLPVPFAVNECEIDGLRLPAHASEAILAASVQAMVNSAQHAGTPSFEPDRTLTMSGNAQGGCTITVADTGLGFDPDQVPAERLGLRISIQDRVASVGGAVRVRAAVGRGTTITIEWPPAIDGRPE</sequence>
<keyword evidence="2" id="KW-1133">Transmembrane helix</keyword>
<dbReference type="Gene3D" id="3.30.565.10">
    <property type="entry name" value="Histidine kinase-like ATPase, C-terminal domain"/>
    <property type="match status" value="1"/>
</dbReference>
<feature type="transmembrane region" description="Helical" evidence="2">
    <location>
        <begin position="47"/>
        <end position="68"/>
    </location>
</feature>
<keyword evidence="5" id="KW-1185">Reference proteome</keyword>
<evidence type="ECO:0000313" key="4">
    <source>
        <dbReference type="EMBL" id="TFC78976.1"/>
    </source>
</evidence>
<dbReference type="InterPro" id="IPR003594">
    <property type="entry name" value="HATPase_dom"/>
</dbReference>
<evidence type="ECO:0000313" key="5">
    <source>
        <dbReference type="Proteomes" id="UP000298433"/>
    </source>
</evidence>
<feature type="transmembrane region" description="Helical" evidence="2">
    <location>
        <begin position="137"/>
        <end position="164"/>
    </location>
</feature>
<gene>
    <name evidence="4" type="ORF">E3T23_11235</name>
</gene>
<dbReference type="SUPFAM" id="SSF55874">
    <property type="entry name" value="ATPase domain of HSP90 chaperone/DNA topoisomerase II/histidine kinase"/>
    <property type="match status" value="1"/>
</dbReference>
<protein>
    <submittedName>
        <fullName evidence="4">ATP-binding protein</fullName>
    </submittedName>
</protein>
<dbReference type="EMBL" id="SOGN01000047">
    <property type="protein sequence ID" value="TFC78976.1"/>
    <property type="molecule type" value="Genomic_DNA"/>
</dbReference>
<evidence type="ECO:0000259" key="3">
    <source>
        <dbReference type="Pfam" id="PF02518"/>
    </source>
</evidence>
<organism evidence="4 5">
    <name type="scientific">Cryobacterium cheniae</name>
    <dbReference type="NCBI Taxonomy" id="1259262"/>
    <lineage>
        <taxon>Bacteria</taxon>
        <taxon>Bacillati</taxon>
        <taxon>Actinomycetota</taxon>
        <taxon>Actinomycetes</taxon>
        <taxon>Micrococcales</taxon>
        <taxon>Microbacteriaceae</taxon>
        <taxon>Cryobacterium</taxon>
    </lineage>
</organism>
<feature type="domain" description="Histidine kinase/HSP90-like ATPase" evidence="3">
    <location>
        <begin position="340"/>
        <end position="425"/>
    </location>
</feature>
<feature type="transmembrane region" description="Helical" evidence="2">
    <location>
        <begin position="184"/>
        <end position="207"/>
    </location>
</feature>